<organism evidence="6 7">
    <name type="scientific">Rhodoplanes serenus</name>
    <dbReference type="NCBI Taxonomy" id="200615"/>
    <lineage>
        <taxon>Bacteria</taxon>
        <taxon>Pseudomonadati</taxon>
        <taxon>Pseudomonadota</taxon>
        <taxon>Alphaproteobacteria</taxon>
        <taxon>Hyphomicrobiales</taxon>
        <taxon>Nitrobacteraceae</taxon>
        <taxon>Rhodoplanes</taxon>
    </lineage>
</organism>
<dbReference type="EMBL" id="WNKV01000003">
    <property type="protein sequence ID" value="MTW15644.1"/>
    <property type="molecule type" value="Genomic_DNA"/>
</dbReference>
<keyword evidence="2" id="KW-0479">Metal-binding</keyword>
<dbReference type="Proteomes" id="UP000289200">
    <property type="component" value="Unassembled WGS sequence"/>
</dbReference>
<accession>A0A447CYA5</accession>
<dbReference type="Pfam" id="PF03328">
    <property type="entry name" value="HpcH_HpaI"/>
    <property type="match status" value="1"/>
</dbReference>
<evidence type="ECO:0000313" key="5">
    <source>
        <dbReference type="EMBL" id="MTW15644.1"/>
    </source>
</evidence>
<evidence type="ECO:0000313" key="8">
    <source>
        <dbReference type="Proteomes" id="UP000438991"/>
    </source>
</evidence>
<evidence type="ECO:0000256" key="1">
    <source>
        <dbReference type="ARBA" id="ARBA00005568"/>
    </source>
</evidence>
<reference evidence="6" key="1">
    <citation type="submission" date="2018-10" db="EMBL/GenBank/DDBJ databases">
        <authorList>
            <person name="Peiro R."/>
            <person name="Begona"/>
            <person name="Cbmso G."/>
            <person name="Lopez M."/>
            <person name="Gonzalez S."/>
            <person name="Sacristan E."/>
            <person name="Castillo E."/>
        </authorList>
    </citation>
    <scope>NUCLEOTIDE SEQUENCE</scope>
    <source>
        <strain evidence="6">Rhod_genome</strain>
    </source>
</reference>
<reference evidence="7" key="2">
    <citation type="submission" date="2018-10" db="EMBL/GenBank/DDBJ databases">
        <authorList>
            <person name="Peiro R."/>
            <person name="Begona"/>
            <person name="Cbmso G."/>
            <person name="Lopez M."/>
            <person name="Gonzalez S."/>
            <person name="Sacristan E."/>
            <person name="Castillo E."/>
        </authorList>
    </citation>
    <scope>NUCLEOTIDE SEQUENCE [LARGE SCALE GENOMIC DNA]</scope>
</reference>
<gene>
    <name evidence="6" type="primary">rhmA</name>
    <name evidence="5" type="ORF">GJ689_05420</name>
    <name evidence="6" type="ORF">RHODGE_RHODGE_03411</name>
</gene>
<dbReference type="PANTHER" id="PTHR30502">
    <property type="entry name" value="2-KETO-3-DEOXY-L-RHAMNONATE ALDOLASE"/>
    <property type="match status" value="1"/>
</dbReference>
<dbReference type="RefSeq" id="WP_129610216.1">
    <property type="nucleotide sequence ID" value="NZ_UWOC01000164.1"/>
</dbReference>
<dbReference type="AlphaFoldDB" id="A0A447CYA5"/>
<dbReference type="InterPro" id="IPR015813">
    <property type="entry name" value="Pyrv/PenolPyrv_kinase-like_dom"/>
</dbReference>
<dbReference type="PANTHER" id="PTHR30502:SF0">
    <property type="entry name" value="PHOSPHOENOLPYRUVATE CARBOXYLASE FAMILY PROTEIN"/>
    <property type="match status" value="1"/>
</dbReference>
<dbReference type="SUPFAM" id="SSF51621">
    <property type="entry name" value="Phosphoenolpyruvate/pyruvate domain"/>
    <property type="match status" value="1"/>
</dbReference>
<evidence type="ECO:0000313" key="7">
    <source>
        <dbReference type="Proteomes" id="UP000289200"/>
    </source>
</evidence>
<feature type="domain" description="HpcH/HpaI aldolase/citrate lyase" evidence="4">
    <location>
        <begin position="27"/>
        <end position="237"/>
    </location>
</feature>
<protein>
    <submittedName>
        <fullName evidence="5 6">Aldolase</fullName>
    </submittedName>
</protein>
<name>A0A447CYA5_9BRAD</name>
<comment type="caution">
    <text evidence="6">The sequence shown here is derived from an EMBL/GenBank/DDBJ whole genome shotgun (WGS) entry which is preliminary data.</text>
</comment>
<dbReference type="InterPro" id="IPR005000">
    <property type="entry name" value="Aldolase/citrate-lyase_domain"/>
</dbReference>
<keyword evidence="7" id="KW-1185">Reference proteome</keyword>
<evidence type="ECO:0000259" key="4">
    <source>
        <dbReference type="Pfam" id="PF03328"/>
    </source>
</evidence>
<dbReference type="EMBL" id="UWOC01000164">
    <property type="protein sequence ID" value="VCU10225.1"/>
    <property type="molecule type" value="Genomic_DNA"/>
</dbReference>
<dbReference type="GO" id="GO:0005737">
    <property type="term" value="C:cytoplasm"/>
    <property type="evidence" value="ECO:0007669"/>
    <property type="project" value="TreeGrafter"/>
</dbReference>
<evidence type="ECO:0000256" key="2">
    <source>
        <dbReference type="ARBA" id="ARBA00022723"/>
    </source>
</evidence>
<dbReference type="GO" id="GO:0016832">
    <property type="term" value="F:aldehyde-lyase activity"/>
    <property type="evidence" value="ECO:0007669"/>
    <property type="project" value="TreeGrafter"/>
</dbReference>
<reference evidence="5 8" key="3">
    <citation type="submission" date="2019-11" db="EMBL/GenBank/DDBJ databases">
        <title>Whole-genome sequence of Rhodoplanes serenus DSM 18633, type strain.</title>
        <authorList>
            <person name="Kyndt J.A."/>
            <person name="Meyer T.E."/>
        </authorList>
    </citation>
    <scope>NUCLEOTIDE SEQUENCE [LARGE SCALE GENOMIC DNA]</scope>
    <source>
        <strain evidence="5 8">DSM 18633</strain>
    </source>
</reference>
<dbReference type="InterPro" id="IPR040442">
    <property type="entry name" value="Pyrv_kinase-like_dom_sf"/>
</dbReference>
<sequence length="262" mass="28629">MIRSNAVKALQKAGKPAFGTWITLCPHPRVVKILASAGFDFVIIEMEHTDFTMETVGLLAMYARECGLTPIVRPPGTLKPHDLTRPLDAGAQGLLLPSVETAEQFMEIVRATRYHPIGQRPMNLRGPHTDYFAGEAKEMLAHLNRETMLVVMVESRRAIDNLDAILKTGAVDCVMIGPDDLSQDLGIPAEMQNPVLHAAYDEVFSICRRHGVPYGLSAQSPEMAEGWVAKGCTWIPYQNDAAMVLNAARAAVPKLMKAGGRA</sequence>
<dbReference type="InterPro" id="IPR050251">
    <property type="entry name" value="HpcH-HpaI_aldolase"/>
</dbReference>
<evidence type="ECO:0000313" key="6">
    <source>
        <dbReference type="EMBL" id="VCU10225.1"/>
    </source>
</evidence>
<proteinExistence type="inferred from homology"/>
<comment type="similarity">
    <text evidence="1">Belongs to the HpcH/HpaI aldolase family.</text>
</comment>
<evidence type="ECO:0000256" key="3">
    <source>
        <dbReference type="ARBA" id="ARBA00023239"/>
    </source>
</evidence>
<keyword evidence="3" id="KW-0456">Lyase</keyword>
<dbReference type="Proteomes" id="UP000438991">
    <property type="component" value="Unassembled WGS sequence"/>
</dbReference>
<dbReference type="Gene3D" id="3.20.20.60">
    <property type="entry name" value="Phosphoenolpyruvate-binding domains"/>
    <property type="match status" value="1"/>
</dbReference>
<dbReference type="GO" id="GO:0046872">
    <property type="term" value="F:metal ion binding"/>
    <property type="evidence" value="ECO:0007669"/>
    <property type="project" value="UniProtKB-KW"/>
</dbReference>
<dbReference type="OrthoDB" id="9802624at2"/>